<feature type="non-terminal residue" evidence="1">
    <location>
        <position position="72"/>
    </location>
</feature>
<comment type="caution">
    <text evidence="1">The sequence shown here is derived from an EMBL/GenBank/DDBJ whole genome shotgun (WGS) entry which is preliminary data.</text>
</comment>
<organism evidence="1 2">
    <name type="scientific">Aphis craccivora</name>
    <name type="common">Cowpea aphid</name>
    <dbReference type="NCBI Taxonomy" id="307492"/>
    <lineage>
        <taxon>Eukaryota</taxon>
        <taxon>Metazoa</taxon>
        <taxon>Ecdysozoa</taxon>
        <taxon>Arthropoda</taxon>
        <taxon>Hexapoda</taxon>
        <taxon>Insecta</taxon>
        <taxon>Pterygota</taxon>
        <taxon>Neoptera</taxon>
        <taxon>Paraneoptera</taxon>
        <taxon>Hemiptera</taxon>
        <taxon>Sternorrhyncha</taxon>
        <taxon>Aphidomorpha</taxon>
        <taxon>Aphidoidea</taxon>
        <taxon>Aphididae</taxon>
        <taxon>Aphidini</taxon>
        <taxon>Aphis</taxon>
        <taxon>Aphis</taxon>
    </lineage>
</organism>
<sequence>MENNIKNIKTLQIGSGLKKEIKPLKNYDIMSFGKNIKNFRGCFMKDELPKIPWKNECGILNLNNSNQPGSHW</sequence>
<dbReference type="OrthoDB" id="6748622at2759"/>
<dbReference type="AlphaFoldDB" id="A0A6G0VJM2"/>
<reference evidence="1 2" key="1">
    <citation type="submission" date="2019-08" db="EMBL/GenBank/DDBJ databases">
        <title>Whole genome of Aphis craccivora.</title>
        <authorList>
            <person name="Voronova N.V."/>
            <person name="Shulinski R.S."/>
            <person name="Bandarenka Y.V."/>
            <person name="Zhorov D.G."/>
            <person name="Warner D."/>
        </authorList>
    </citation>
    <scope>NUCLEOTIDE SEQUENCE [LARGE SCALE GENOMIC DNA]</scope>
    <source>
        <strain evidence="1">180601</strain>
        <tissue evidence="1">Whole Body</tissue>
    </source>
</reference>
<dbReference type="EMBL" id="VUJU01015882">
    <property type="protein sequence ID" value="KAF0691666.1"/>
    <property type="molecule type" value="Genomic_DNA"/>
</dbReference>
<gene>
    <name evidence="1" type="ORF">FWK35_00027641</name>
</gene>
<protein>
    <submittedName>
        <fullName evidence="1">Uncharacterized protein</fullName>
    </submittedName>
</protein>
<proteinExistence type="predicted"/>
<dbReference type="Proteomes" id="UP000478052">
    <property type="component" value="Unassembled WGS sequence"/>
</dbReference>
<accession>A0A6G0VJM2</accession>
<name>A0A6G0VJM2_APHCR</name>
<evidence type="ECO:0000313" key="1">
    <source>
        <dbReference type="EMBL" id="KAF0691666.1"/>
    </source>
</evidence>
<evidence type="ECO:0000313" key="2">
    <source>
        <dbReference type="Proteomes" id="UP000478052"/>
    </source>
</evidence>
<keyword evidence="2" id="KW-1185">Reference proteome</keyword>